<gene>
    <name evidence="1" type="ORF">HHL08_24805</name>
</gene>
<comment type="caution">
    <text evidence="1">The sequence shown here is derived from an EMBL/GenBank/DDBJ whole genome shotgun (WGS) entry which is preliminary data.</text>
</comment>
<keyword evidence="2" id="KW-1185">Reference proteome</keyword>
<protein>
    <submittedName>
        <fullName evidence="1">Uncharacterized protein</fullName>
    </submittedName>
</protein>
<proteinExistence type="predicted"/>
<dbReference type="AlphaFoldDB" id="A0A7X9X0E8"/>
<name>A0A7X9X0E8_9SPHN</name>
<reference evidence="1 2" key="1">
    <citation type="submission" date="2020-04" db="EMBL/GenBank/DDBJ databases">
        <title>Sphingobium sp. AR-3-1 isolated from Arctic soil.</title>
        <authorList>
            <person name="Dahal R.H."/>
            <person name="Chaudhary D.K."/>
        </authorList>
    </citation>
    <scope>NUCLEOTIDE SEQUENCE [LARGE SCALE GENOMIC DNA]</scope>
    <source>
        <strain evidence="1 2">AR-3-1</strain>
    </source>
</reference>
<accession>A0A7X9X0E8</accession>
<dbReference type="EMBL" id="JABBFV010000053">
    <property type="protein sequence ID" value="NML13290.1"/>
    <property type="molecule type" value="Genomic_DNA"/>
</dbReference>
<sequence>MMALRGGKTIAPSHLIARDASSAYSSAKKEYVTSLSGECARTAIACCFLLRREK</sequence>
<organism evidence="1 2">
    <name type="scientific">Sphingobium psychrophilum</name>
    <dbReference type="NCBI Taxonomy" id="2728834"/>
    <lineage>
        <taxon>Bacteria</taxon>
        <taxon>Pseudomonadati</taxon>
        <taxon>Pseudomonadota</taxon>
        <taxon>Alphaproteobacteria</taxon>
        <taxon>Sphingomonadales</taxon>
        <taxon>Sphingomonadaceae</taxon>
        <taxon>Sphingobium</taxon>
    </lineage>
</organism>
<dbReference type="Proteomes" id="UP000519023">
    <property type="component" value="Unassembled WGS sequence"/>
</dbReference>
<evidence type="ECO:0000313" key="2">
    <source>
        <dbReference type="Proteomes" id="UP000519023"/>
    </source>
</evidence>
<evidence type="ECO:0000313" key="1">
    <source>
        <dbReference type="EMBL" id="NML13290.1"/>
    </source>
</evidence>